<organism evidence="15 16">
    <name type="scientific">Sphingomonas hengshuiensis</name>
    <dbReference type="NCBI Taxonomy" id="1609977"/>
    <lineage>
        <taxon>Bacteria</taxon>
        <taxon>Pseudomonadati</taxon>
        <taxon>Pseudomonadota</taxon>
        <taxon>Alphaproteobacteria</taxon>
        <taxon>Sphingomonadales</taxon>
        <taxon>Sphingomonadaceae</taxon>
        <taxon>Sphingomonas</taxon>
    </lineage>
</organism>
<dbReference type="GO" id="GO:0022904">
    <property type="term" value="P:respiratory electron transport chain"/>
    <property type="evidence" value="ECO:0007669"/>
    <property type="project" value="InterPro"/>
</dbReference>
<dbReference type="GO" id="GO:0046872">
    <property type="term" value="F:metal ion binding"/>
    <property type="evidence" value="ECO:0007669"/>
    <property type="project" value="UniProtKB-KW"/>
</dbReference>
<dbReference type="AlphaFoldDB" id="A0A2W4YUH5"/>
<comment type="caution">
    <text evidence="15">The sequence shown here is derived from an EMBL/GenBank/DDBJ whole genome shotgun (WGS) entry which is preliminary data.</text>
</comment>
<evidence type="ECO:0000256" key="12">
    <source>
        <dbReference type="ARBA" id="ARBA00037975"/>
    </source>
</evidence>
<proteinExistence type="inferred from homology"/>
<evidence type="ECO:0000256" key="9">
    <source>
        <dbReference type="ARBA" id="ARBA00022989"/>
    </source>
</evidence>
<keyword evidence="3" id="KW-0813">Transport</keyword>
<dbReference type="InterPro" id="IPR052168">
    <property type="entry name" value="Cytochrome_b561_oxidase"/>
</dbReference>
<comment type="similarity">
    <text evidence="12">Belongs to the cytochrome b561 family.</text>
</comment>
<dbReference type="PANTHER" id="PTHR30529">
    <property type="entry name" value="CYTOCHROME B561"/>
    <property type="match status" value="1"/>
</dbReference>
<dbReference type="PANTHER" id="PTHR30529:SF7">
    <property type="entry name" value="CYTOCHROME B561 BACTERIAL_NI-HYDROGENASE DOMAIN-CONTAINING PROTEIN"/>
    <property type="match status" value="1"/>
</dbReference>
<comment type="subcellular location">
    <subcellularLocation>
        <location evidence="2">Cell membrane</location>
        <topology evidence="2">Multi-pass membrane protein</topology>
    </subcellularLocation>
</comment>
<evidence type="ECO:0000256" key="11">
    <source>
        <dbReference type="ARBA" id="ARBA00023136"/>
    </source>
</evidence>
<comment type="cofactor">
    <cofactor evidence="1">
        <name>heme b</name>
        <dbReference type="ChEBI" id="CHEBI:60344"/>
    </cofactor>
</comment>
<gene>
    <name evidence="15" type="ORF">DI632_14215</name>
</gene>
<dbReference type="SUPFAM" id="SSF81342">
    <property type="entry name" value="Transmembrane di-heme cytochromes"/>
    <property type="match status" value="1"/>
</dbReference>
<keyword evidence="4" id="KW-1003">Cell membrane</keyword>
<feature type="transmembrane region" description="Helical" evidence="13">
    <location>
        <begin position="41"/>
        <end position="60"/>
    </location>
</feature>
<dbReference type="Proteomes" id="UP000248614">
    <property type="component" value="Unassembled WGS sequence"/>
</dbReference>
<dbReference type="GO" id="GO:0005886">
    <property type="term" value="C:plasma membrane"/>
    <property type="evidence" value="ECO:0007669"/>
    <property type="project" value="UniProtKB-SubCell"/>
</dbReference>
<evidence type="ECO:0000256" key="4">
    <source>
        <dbReference type="ARBA" id="ARBA00022475"/>
    </source>
</evidence>
<feature type="transmembrane region" description="Helical" evidence="13">
    <location>
        <begin position="12"/>
        <end position="35"/>
    </location>
</feature>
<dbReference type="GO" id="GO:0020037">
    <property type="term" value="F:heme binding"/>
    <property type="evidence" value="ECO:0007669"/>
    <property type="project" value="TreeGrafter"/>
</dbReference>
<feature type="transmembrane region" description="Helical" evidence="13">
    <location>
        <begin position="86"/>
        <end position="103"/>
    </location>
</feature>
<reference evidence="15 16" key="1">
    <citation type="submission" date="2017-08" db="EMBL/GenBank/DDBJ databases">
        <title>Infants hospitalized years apart are colonized by the same room-sourced microbial strains.</title>
        <authorList>
            <person name="Brooks B."/>
            <person name="Olm M.R."/>
            <person name="Firek B.A."/>
            <person name="Baker R."/>
            <person name="Thomas B.C."/>
            <person name="Morowitz M.J."/>
            <person name="Banfield J.F."/>
        </authorList>
    </citation>
    <scope>NUCLEOTIDE SEQUENCE [LARGE SCALE GENOMIC DNA]</scope>
    <source>
        <strain evidence="15">S2_018_000_R3_110</strain>
    </source>
</reference>
<evidence type="ECO:0000313" key="16">
    <source>
        <dbReference type="Proteomes" id="UP000248614"/>
    </source>
</evidence>
<keyword evidence="11 13" id="KW-0472">Membrane</keyword>
<dbReference type="PROSITE" id="PS51257">
    <property type="entry name" value="PROKAR_LIPOPROTEIN"/>
    <property type="match status" value="1"/>
</dbReference>
<dbReference type="GO" id="GO:0009055">
    <property type="term" value="F:electron transfer activity"/>
    <property type="evidence" value="ECO:0007669"/>
    <property type="project" value="InterPro"/>
</dbReference>
<protein>
    <submittedName>
        <fullName evidence="15">Cytochrome B</fullName>
    </submittedName>
</protein>
<evidence type="ECO:0000259" key="14">
    <source>
        <dbReference type="Pfam" id="PF01292"/>
    </source>
</evidence>
<keyword evidence="6 13" id="KW-0812">Transmembrane</keyword>
<evidence type="ECO:0000256" key="10">
    <source>
        <dbReference type="ARBA" id="ARBA00023004"/>
    </source>
</evidence>
<dbReference type="EMBL" id="QFNF01000048">
    <property type="protein sequence ID" value="PZO73680.1"/>
    <property type="molecule type" value="Genomic_DNA"/>
</dbReference>
<evidence type="ECO:0000256" key="3">
    <source>
        <dbReference type="ARBA" id="ARBA00022448"/>
    </source>
</evidence>
<evidence type="ECO:0000256" key="2">
    <source>
        <dbReference type="ARBA" id="ARBA00004651"/>
    </source>
</evidence>
<keyword evidence="5" id="KW-0349">Heme</keyword>
<dbReference type="InterPro" id="IPR011577">
    <property type="entry name" value="Cyt_b561_bac/Ni-Hgenase"/>
</dbReference>
<dbReference type="Pfam" id="PF01292">
    <property type="entry name" value="Ni_hydr_CYTB"/>
    <property type="match status" value="1"/>
</dbReference>
<evidence type="ECO:0000256" key="6">
    <source>
        <dbReference type="ARBA" id="ARBA00022692"/>
    </source>
</evidence>
<keyword evidence="10" id="KW-0408">Iron</keyword>
<evidence type="ECO:0000256" key="13">
    <source>
        <dbReference type="SAM" id="Phobius"/>
    </source>
</evidence>
<feature type="domain" description="Cytochrome b561 bacterial/Ni-hydrogenase" evidence="14">
    <location>
        <begin position="11"/>
        <end position="172"/>
    </location>
</feature>
<evidence type="ECO:0000256" key="5">
    <source>
        <dbReference type="ARBA" id="ARBA00022617"/>
    </source>
</evidence>
<dbReference type="InterPro" id="IPR016174">
    <property type="entry name" value="Di-haem_cyt_TM"/>
</dbReference>
<accession>A0A2W4YUH5</accession>
<evidence type="ECO:0000256" key="8">
    <source>
        <dbReference type="ARBA" id="ARBA00022982"/>
    </source>
</evidence>
<evidence type="ECO:0000256" key="1">
    <source>
        <dbReference type="ARBA" id="ARBA00001970"/>
    </source>
</evidence>
<keyword evidence="7" id="KW-0479">Metal-binding</keyword>
<keyword evidence="8" id="KW-0249">Electron transport</keyword>
<sequence>MTAARPIHARRYSRGAILFHWTIAACVLVNLWIGLVGGSMAAHKAVGVTVLVLTLGRIGWRIGHAPPPLPAGMPAWERAIAKATHLLFYALLLIVPLSGWAMVSGTTRRPLDWFGLFPIPYLPIPPAVAGLGHEVHEVVGFAMAGLVALHVAAALRHHFILRDEVLLRMLPGGRVTR</sequence>
<evidence type="ECO:0000256" key="7">
    <source>
        <dbReference type="ARBA" id="ARBA00022723"/>
    </source>
</evidence>
<name>A0A2W4YUH5_9SPHN</name>
<keyword evidence="9 13" id="KW-1133">Transmembrane helix</keyword>
<evidence type="ECO:0000313" key="15">
    <source>
        <dbReference type="EMBL" id="PZO73680.1"/>
    </source>
</evidence>
<feature type="transmembrane region" description="Helical" evidence="13">
    <location>
        <begin position="138"/>
        <end position="159"/>
    </location>
</feature>